<keyword evidence="2" id="KW-1185">Reference proteome</keyword>
<sequence>MVAPHFGTSRYGTIHFGTIHFENPFHDTCVAESLRQVIYVPHDYTIVLALQNQVILCNLKTGQKQTKCFDGNIEAVEYQKLDKFVFLWAIVSENNQLVGHLGLLSKSGKETVKEFQFTHQLNFLTDFKKFISLKTFGERQNVFVESDFACFMFFNQSNETCVSLFHFDLFLKEFRHSNHPKMIHEFQNIKNFFTFFNEKIDDFNDKEILDIKIYKNECAITVEGELKSDTISHSTSIKLLVNDSVRNLNVDSEILKYLKLVQENLFNYLLQPEVVCKKLVEYGIIPKGFERNPSIKPILSSLFCNNLFDSIKQFVPCASFDQLDILLDWIKIEMLRNLTKLGIIMEIKELICEQKRRLYEELLKAQKIQNEMKASEDISVTKNGSRKRCRPAPGNLLNITDKRLKLDNQRLINDSCNCDTSSLNDDPVMPSGVNGIQQSDIDHAFDPHERFDESDIQSSEEDNSTNDCQLQNPFVSNLAGMNLLAENEAGIGEDVDIDIPQEHTENSTDERPEEIALLSDDIAAEGYGEEGNPSGNGQDLTEDTEEIHPNESSTDENATADPSNSTSCQTNIIRSSNYRILIEYFGGKPIQHLYIFDSTDPTLCYNYSYLKREKVFVCRNCRTKKTTHVPVAKIITNENDEECVRLFGSKHKCKPEKPKTVIHKPNFETVQGGPKNAQHLHVFYSKDKTKYYDYTWTQNTYRCIPCQKLKIHATARLATDENGKERHIEIF</sequence>
<dbReference type="AlphaFoldDB" id="A0A914P5P0"/>
<evidence type="ECO:0000313" key="3">
    <source>
        <dbReference type="WBParaSite" id="PDA_v2.g13234.t1"/>
    </source>
</evidence>
<dbReference type="WBParaSite" id="PDA_v2.g13234.t1">
    <property type="protein sequence ID" value="PDA_v2.g13234.t1"/>
    <property type="gene ID" value="PDA_v2.g13234"/>
</dbReference>
<protein>
    <submittedName>
        <fullName evidence="3">Uncharacterized protein</fullName>
    </submittedName>
</protein>
<evidence type="ECO:0000256" key="1">
    <source>
        <dbReference type="SAM" id="MobiDB-lite"/>
    </source>
</evidence>
<accession>A0A914P5P0</accession>
<feature type="compositionally biased region" description="Acidic residues" evidence="1">
    <location>
        <begin position="454"/>
        <end position="464"/>
    </location>
</feature>
<feature type="compositionally biased region" description="Polar residues" evidence="1">
    <location>
        <begin position="550"/>
        <end position="568"/>
    </location>
</feature>
<feature type="region of interest" description="Disordered" evidence="1">
    <location>
        <begin position="525"/>
        <end position="568"/>
    </location>
</feature>
<name>A0A914P5P0_9BILA</name>
<feature type="region of interest" description="Disordered" evidence="1">
    <location>
        <begin position="450"/>
        <end position="471"/>
    </location>
</feature>
<organism evidence="2 3">
    <name type="scientific">Panagrolaimus davidi</name>
    <dbReference type="NCBI Taxonomy" id="227884"/>
    <lineage>
        <taxon>Eukaryota</taxon>
        <taxon>Metazoa</taxon>
        <taxon>Ecdysozoa</taxon>
        <taxon>Nematoda</taxon>
        <taxon>Chromadorea</taxon>
        <taxon>Rhabditida</taxon>
        <taxon>Tylenchina</taxon>
        <taxon>Panagrolaimomorpha</taxon>
        <taxon>Panagrolaimoidea</taxon>
        <taxon>Panagrolaimidae</taxon>
        <taxon>Panagrolaimus</taxon>
    </lineage>
</organism>
<reference evidence="3" key="1">
    <citation type="submission" date="2022-11" db="UniProtKB">
        <authorList>
            <consortium name="WormBaseParasite"/>
        </authorList>
    </citation>
    <scope>IDENTIFICATION</scope>
</reference>
<dbReference type="Proteomes" id="UP000887578">
    <property type="component" value="Unplaced"/>
</dbReference>
<evidence type="ECO:0000313" key="2">
    <source>
        <dbReference type="Proteomes" id="UP000887578"/>
    </source>
</evidence>
<proteinExistence type="predicted"/>